<dbReference type="EMBL" id="RJPS01000056">
    <property type="protein sequence ID" value="RSJ87280.1"/>
    <property type="molecule type" value="Genomic_DNA"/>
</dbReference>
<organism evidence="1 2">
    <name type="scientific">Streptococcus cristatus</name>
    <dbReference type="NCBI Taxonomy" id="45634"/>
    <lineage>
        <taxon>Bacteria</taxon>
        <taxon>Bacillati</taxon>
        <taxon>Bacillota</taxon>
        <taxon>Bacilli</taxon>
        <taxon>Lactobacillales</taxon>
        <taxon>Streptococcaceae</taxon>
        <taxon>Streptococcus</taxon>
    </lineage>
</organism>
<accession>A0A428GVX4</accession>
<evidence type="ECO:0000313" key="2">
    <source>
        <dbReference type="Proteomes" id="UP000270868"/>
    </source>
</evidence>
<dbReference type="AlphaFoldDB" id="A0A428GVX4"/>
<gene>
    <name evidence="1" type="ORF">D8792_10275</name>
</gene>
<evidence type="ECO:0000313" key="1">
    <source>
        <dbReference type="EMBL" id="RSJ87280.1"/>
    </source>
</evidence>
<name>A0A428GVX4_STRCR</name>
<dbReference type="Proteomes" id="UP000270868">
    <property type="component" value="Unassembled WGS sequence"/>
</dbReference>
<sequence length="104" mass="11441">MAFPLVAFPMDFRMSLRTGFLAELSANLPTALLACLAIKIPTYTLKLRTLTRTLVKSSGMFANVLSMTEFIQPRKGELLVTQVIPKIPQTTSKEVLGRTVALPC</sequence>
<proteinExistence type="predicted"/>
<reference evidence="1 2" key="1">
    <citation type="submission" date="2018-11" db="EMBL/GenBank/DDBJ databases">
        <title>Species Designations Belie Phenotypic and Genotypic Heterogeneity in Oral Streptococci.</title>
        <authorList>
            <person name="Velsko I."/>
        </authorList>
    </citation>
    <scope>NUCLEOTIDE SEQUENCE [LARGE SCALE GENOMIC DNA]</scope>
    <source>
        <strain evidence="1 2">A52</strain>
    </source>
</reference>
<protein>
    <submittedName>
        <fullName evidence="1">Uncharacterized protein</fullName>
    </submittedName>
</protein>
<comment type="caution">
    <text evidence="1">The sequence shown here is derived from an EMBL/GenBank/DDBJ whole genome shotgun (WGS) entry which is preliminary data.</text>
</comment>